<accession>A0ABW1T4E3</accession>
<comment type="caution">
    <text evidence="7">The sequence shown here is derived from an EMBL/GenBank/DDBJ whole genome shotgun (WGS) entry which is preliminary data.</text>
</comment>
<dbReference type="EMBL" id="JBHSTI010000008">
    <property type="protein sequence ID" value="MFC6238732.1"/>
    <property type="molecule type" value="Genomic_DNA"/>
</dbReference>
<feature type="transmembrane region" description="Helical" evidence="6">
    <location>
        <begin position="190"/>
        <end position="208"/>
    </location>
</feature>
<dbReference type="PANTHER" id="PTHR30028:SF0">
    <property type="entry name" value="PROTEIN ALUMINUM SENSITIVE 3"/>
    <property type="match status" value="1"/>
</dbReference>
<name>A0ABW1T4E3_9ACTN</name>
<feature type="transmembrane region" description="Helical" evidence="6">
    <location>
        <begin position="214"/>
        <end position="234"/>
    </location>
</feature>
<dbReference type="PANTHER" id="PTHR30028">
    <property type="entry name" value="UPF0014 INNER MEMBRANE PROTEIN YBBM-RELATED"/>
    <property type="match status" value="1"/>
</dbReference>
<evidence type="ECO:0000256" key="3">
    <source>
        <dbReference type="ARBA" id="ARBA00022692"/>
    </source>
</evidence>
<reference evidence="8" key="1">
    <citation type="journal article" date="2019" name="Int. J. Syst. Evol. Microbiol.">
        <title>The Global Catalogue of Microorganisms (GCM) 10K type strain sequencing project: providing services to taxonomists for standard genome sequencing and annotation.</title>
        <authorList>
            <consortium name="The Broad Institute Genomics Platform"/>
            <consortium name="The Broad Institute Genome Sequencing Center for Infectious Disease"/>
            <person name="Wu L."/>
            <person name="Ma J."/>
        </authorList>
    </citation>
    <scope>NUCLEOTIDE SEQUENCE [LARGE SCALE GENOMIC DNA]</scope>
    <source>
        <strain evidence="8">CGMCC 4.7317</strain>
    </source>
</reference>
<comment type="similarity">
    <text evidence="2">Belongs to the UPF0014 family.</text>
</comment>
<feature type="transmembrane region" description="Helical" evidence="6">
    <location>
        <begin position="62"/>
        <end position="78"/>
    </location>
</feature>
<evidence type="ECO:0000313" key="7">
    <source>
        <dbReference type="EMBL" id="MFC6238732.1"/>
    </source>
</evidence>
<feature type="transmembrane region" description="Helical" evidence="6">
    <location>
        <begin position="90"/>
        <end position="115"/>
    </location>
</feature>
<sequence length="255" mass="26406">MTTIPSWSAVAVSGLLVLVAVGIASWQRLGISRDVVVAAVRALVQLVAVGAVLAWLFLHAGLLGALAWIAAMTVIAAFESRRRGAGLPRALLAAWLGIAIGTLGTLGVLVVGGVVSTEPQVLIPIGGMVVSGAMQASSLTLASLRRSAADRRPAVETALSLGLGPREAFAGELRTAVRTALVPSVDSTKVVGLIALPGTMTGLIIAGVEPLEAIRYQIIVMYMLLAAWAVASLVTARAAERWMFDDAERLVRVST</sequence>
<evidence type="ECO:0000256" key="1">
    <source>
        <dbReference type="ARBA" id="ARBA00004141"/>
    </source>
</evidence>
<evidence type="ECO:0000256" key="2">
    <source>
        <dbReference type="ARBA" id="ARBA00005268"/>
    </source>
</evidence>
<keyword evidence="3 6" id="KW-0812">Transmembrane</keyword>
<dbReference type="InterPro" id="IPR005226">
    <property type="entry name" value="UPF0014_fam"/>
</dbReference>
<keyword evidence="5 6" id="KW-0472">Membrane</keyword>
<keyword evidence="4 6" id="KW-1133">Transmembrane helix</keyword>
<feature type="transmembrane region" description="Helical" evidence="6">
    <location>
        <begin position="6"/>
        <end position="26"/>
    </location>
</feature>
<proteinExistence type="inferred from homology"/>
<gene>
    <name evidence="7" type="ORF">ACFQGU_12660</name>
</gene>
<protein>
    <submittedName>
        <fullName evidence="7">ABC transporter permease</fullName>
    </submittedName>
</protein>
<evidence type="ECO:0000256" key="6">
    <source>
        <dbReference type="SAM" id="Phobius"/>
    </source>
</evidence>
<evidence type="ECO:0000256" key="4">
    <source>
        <dbReference type="ARBA" id="ARBA00022989"/>
    </source>
</evidence>
<comment type="subcellular location">
    <subcellularLocation>
        <location evidence="1">Membrane</location>
        <topology evidence="1">Multi-pass membrane protein</topology>
    </subcellularLocation>
</comment>
<evidence type="ECO:0000313" key="8">
    <source>
        <dbReference type="Proteomes" id="UP001596138"/>
    </source>
</evidence>
<dbReference type="Proteomes" id="UP001596138">
    <property type="component" value="Unassembled WGS sequence"/>
</dbReference>
<dbReference type="RefSeq" id="WP_386767199.1">
    <property type="nucleotide sequence ID" value="NZ_JBHSTI010000008.1"/>
</dbReference>
<feature type="transmembrane region" description="Helical" evidence="6">
    <location>
        <begin position="121"/>
        <end position="142"/>
    </location>
</feature>
<organism evidence="7 8">
    <name type="scientific">Longivirga aurantiaca</name>
    <dbReference type="NCBI Taxonomy" id="1837743"/>
    <lineage>
        <taxon>Bacteria</taxon>
        <taxon>Bacillati</taxon>
        <taxon>Actinomycetota</taxon>
        <taxon>Actinomycetes</taxon>
        <taxon>Sporichthyales</taxon>
        <taxon>Sporichthyaceae</taxon>
        <taxon>Longivirga</taxon>
    </lineage>
</organism>
<dbReference type="Pfam" id="PF03649">
    <property type="entry name" value="UPF0014"/>
    <property type="match status" value="1"/>
</dbReference>
<feature type="transmembrane region" description="Helical" evidence="6">
    <location>
        <begin position="38"/>
        <end position="56"/>
    </location>
</feature>
<evidence type="ECO:0000256" key="5">
    <source>
        <dbReference type="ARBA" id="ARBA00023136"/>
    </source>
</evidence>
<keyword evidence="8" id="KW-1185">Reference proteome</keyword>